<name>A0A9D1FNA5_9FIRM</name>
<keyword evidence="2 6" id="KW-0963">Cytoplasm</keyword>
<dbReference type="SUPFAM" id="SSF116842">
    <property type="entry name" value="XseB-like"/>
    <property type="match status" value="1"/>
</dbReference>
<comment type="catalytic activity">
    <reaction evidence="6">
        <text>Exonucleolytic cleavage in either 5'- to 3'- or 3'- to 5'-direction to yield nucleoside 5'-phosphates.</text>
        <dbReference type="EC" id="3.1.11.6"/>
    </reaction>
</comment>
<evidence type="ECO:0000256" key="1">
    <source>
        <dbReference type="ARBA" id="ARBA00009998"/>
    </source>
</evidence>
<dbReference type="EMBL" id="DVJP01000050">
    <property type="protein sequence ID" value="HIS76677.1"/>
    <property type="molecule type" value="Genomic_DNA"/>
</dbReference>
<dbReference type="PIRSF" id="PIRSF006488">
    <property type="entry name" value="Exonuc_VII_S"/>
    <property type="match status" value="1"/>
</dbReference>
<dbReference type="PANTHER" id="PTHR34137">
    <property type="entry name" value="EXODEOXYRIBONUCLEASE 7 SMALL SUBUNIT"/>
    <property type="match status" value="1"/>
</dbReference>
<dbReference type="InterPro" id="IPR037004">
    <property type="entry name" value="Exonuc_VII_ssu_sf"/>
</dbReference>
<comment type="subunit">
    <text evidence="6">Heterooligomer composed of large and small subunits.</text>
</comment>
<dbReference type="Proteomes" id="UP000824002">
    <property type="component" value="Unassembled WGS sequence"/>
</dbReference>
<dbReference type="GO" id="GO:0009318">
    <property type="term" value="C:exodeoxyribonuclease VII complex"/>
    <property type="evidence" value="ECO:0007669"/>
    <property type="project" value="UniProtKB-UniRule"/>
</dbReference>
<dbReference type="NCBIfam" id="NF002139">
    <property type="entry name" value="PRK00977.1-3"/>
    <property type="match status" value="1"/>
</dbReference>
<comment type="function">
    <text evidence="6">Bidirectionally degrades single-stranded DNA into large acid-insoluble oligonucleotides, which are then degraded further into small acid-soluble oligonucleotides.</text>
</comment>
<reference evidence="7" key="2">
    <citation type="journal article" date="2021" name="PeerJ">
        <title>Extensive microbial diversity within the chicken gut microbiome revealed by metagenomics and culture.</title>
        <authorList>
            <person name="Gilroy R."/>
            <person name="Ravi A."/>
            <person name="Getino M."/>
            <person name="Pursley I."/>
            <person name="Horton D.L."/>
            <person name="Alikhan N.F."/>
            <person name="Baker D."/>
            <person name="Gharbi K."/>
            <person name="Hall N."/>
            <person name="Watson M."/>
            <person name="Adriaenssens E.M."/>
            <person name="Foster-Nyarko E."/>
            <person name="Jarju S."/>
            <person name="Secka A."/>
            <person name="Antonio M."/>
            <person name="Oren A."/>
            <person name="Chaudhuri R.R."/>
            <person name="La Ragione R."/>
            <person name="Hildebrand F."/>
            <person name="Pallen M.J."/>
        </authorList>
    </citation>
    <scope>NUCLEOTIDE SEQUENCE</scope>
    <source>
        <strain evidence="7">CHK199-13235</strain>
    </source>
</reference>
<evidence type="ECO:0000256" key="5">
    <source>
        <dbReference type="ARBA" id="ARBA00022839"/>
    </source>
</evidence>
<dbReference type="PANTHER" id="PTHR34137:SF1">
    <property type="entry name" value="EXODEOXYRIBONUCLEASE 7 SMALL SUBUNIT"/>
    <property type="match status" value="1"/>
</dbReference>
<organism evidence="7 8">
    <name type="scientific">Candidatus Merdivicinus excrementipullorum</name>
    <dbReference type="NCBI Taxonomy" id="2840867"/>
    <lineage>
        <taxon>Bacteria</taxon>
        <taxon>Bacillati</taxon>
        <taxon>Bacillota</taxon>
        <taxon>Clostridia</taxon>
        <taxon>Eubacteriales</taxon>
        <taxon>Oscillospiraceae</taxon>
        <taxon>Oscillospiraceae incertae sedis</taxon>
        <taxon>Candidatus Merdivicinus</taxon>
    </lineage>
</organism>
<protein>
    <recommendedName>
        <fullName evidence="6">Exodeoxyribonuclease 7 small subunit</fullName>
        <ecNumber evidence="6">3.1.11.6</ecNumber>
    </recommendedName>
    <alternativeName>
        <fullName evidence="6">Exodeoxyribonuclease VII small subunit</fullName>
        <shortName evidence="6">Exonuclease VII small subunit</shortName>
    </alternativeName>
</protein>
<dbReference type="GO" id="GO:0006308">
    <property type="term" value="P:DNA catabolic process"/>
    <property type="evidence" value="ECO:0007669"/>
    <property type="project" value="UniProtKB-UniRule"/>
</dbReference>
<comment type="caution">
    <text evidence="7">The sequence shown here is derived from an EMBL/GenBank/DDBJ whole genome shotgun (WGS) entry which is preliminary data.</text>
</comment>
<keyword evidence="3 6" id="KW-0540">Nuclease</keyword>
<keyword evidence="5 6" id="KW-0269">Exonuclease</keyword>
<evidence type="ECO:0000256" key="3">
    <source>
        <dbReference type="ARBA" id="ARBA00022722"/>
    </source>
</evidence>
<proteinExistence type="inferred from homology"/>
<dbReference type="Gene3D" id="1.10.287.1040">
    <property type="entry name" value="Exonuclease VII, small subunit"/>
    <property type="match status" value="1"/>
</dbReference>
<evidence type="ECO:0000313" key="7">
    <source>
        <dbReference type="EMBL" id="HIS76677.1"/>
    </source>
</evidence>
<dbReference type="Pfam" id="PF02609">
    <property type="entry name" value="Exonuc_VII_S"/>
    <property type="match status" value="1"/>
</dbReference>
<evidence type="ECO:0000256" key="4">
    <source>
        <dbReference type="ARBA" id="ARBA00022801"/>
    </source>
</evidence>
<sequence length="74" mass="8291">MSAMTFEKALEKLSGVVSQLESGNLPLEKSMKLYEEGVSLTAFCEQELQKAALRIREIRPETSKQQEGGNEDEE</sequence>
<gene>
    <name evidence="6 7" type="primary">xseB</name>
    <name evidence="7" type="ORF">IAB51_07680</name>
</gene>
<accession>A0A9D1FNA5</accession>
<dbReference type="EC" id="3.1.11.6" evidence="6"/>
<evidence type="ECO:0000313" key="8">
    <source>
        <dbReference type="Proteomes" id="UP000824002"/>
    </source>
</evidence>
<evidence type="ECO:0000256" key="6">
    <source>
        <dbReference type="HAMAP-Rule" id="MF_00337"/>
    </source>
</evidence>
<dbReference type="AlphaFoldDB" id="A0A9D1FNA5"/>
<dbReference type="InterPro" id="IPR003761">
    <property type="entry name" value="Exonuc_VII_S"/>
</dbReference>
<dbReference type="GO" id="GO:0005829">
    <property type="term" value="C:cytosol"/>
    <property type="evidence" value="ECO:0007669"/>
    <property type="project" value="TreeGrafter"/>
</dbReference>
<evidence type="ECO:0000256" key="2">
    <source>
        <dbReference type="ARBA" id="ARBA00022490"/>
    </source>
</evidence>
<dbReference type="GO" id="GO:0008855">
    <property type="term" value="F:exodeoxyribonuclease VII activity"/>
    <property type="evidence" value="ECO:0007669"/>
    <property type="project" value="UniProtKB-UniRule"/>
</dbReference>
<comment type="similarity">
    <text evidence="1 6">Belongs to the XseB family.</text>
</comment>
<dbReference type="HAMAP" id="MF_00337">
    <property type="entry name" value="Exonuc_7_S"/>
    <property type="match status" value="1"/>
</dbReference>
<comment type="subcellular location">
    <subcellularLocation>
        <location evidence="6">Cytoplasm</location>
    </subcellularLocation>
</comment>
<reference evidence="7" key="1">
    <citation type="submission" date="2020-10" db="EMBL/GenBank/DDBJ databases">
        <authorList>
            <person name="Gilroy R."/>
        </authorList>
    </citation>
    <scope>NUCLEOTIDE SEQUENCE</scope>
    <source>
        <strain evidence="7">CHK199-13235</strain>
    </source>
</reference>
<keyword evidence="4 6" id="KW-0378">Hydrolase</keyword>
<dbReference type="NCBIfam" id="TIGR01280">
    <property type="entry name" value="xseB"/>
    <property type="match status" value="1"/>
</dbReference>